<sequence>MPVVAVLTFALAWWMAGYLLGRDTGRPVSARAAAALIAYALGVAAWTVAPGGTSAQILLCLPALGWAAAAVALVSDDVPERRQIERGTLVLSAIFLVMIVALPGAGRLVALAPLIGGVVVMWRFRDAVAPHRLPAAVATAAALYGVALVVVLGPADLGHPVLALAAMGLDLLVLGYLAAVADAVDAGERLGPDLRRSAVGAVVAILACGGPATLTMLAAPDRGTVVILQFVLVAVVLTAIGPAAHLRRGLDRIAFLHDDHLRRDRAALMLLAEALPRRASRHRLATLTESEFHRHTRRALENFGNPGRLLRSPLIDLPAVDRRLAGQAAKPLARAMELSAVLRDGVTRLKPDGVFGTTDLWRHYNALHYCCVRGLRPYDRWPSTEGLDRDALRALEWFRGEVPRRTMQRWQREGARQVADRLWADLTRADPRWRGRASVSAPPTRAE</sequence>
<dbReference type="EMBL" id="BMMX01000016">
    <property type="protein sequence ID" value="GGK99042.1"/>
    <property type="molecule type" value="Genomic_DNA"/>
</dbReference>
<feature type="transmembrane region" description="Helical" evidence="1">
    <location>
        <begin position="31"/>
        <end position="49"/>
    </location>
</feature>
<feature type="transmembrane region" description="Helical" evidence="1">
    <location>
        <begin position="225"/>
        <end position="246"/>
    </location>
</feature>
<reference evidence="2" key="1">
    <citation type="journal article" date="2014" name="Int. J. Syst. Evol. Microbiol.">
        <title>Complete genome sequence of Corynebacterium casei LMG S-19264T (=DSM 44701T), isolated from a smear-ripened cheese.</title>
        <authorList>
            <consortium name="US DOE Joint Genome Institute (JGI-PGF)"/>
            <person name="Walter F."/>
            <person name="Albersmeier A."/>
            <person name="Kalinowski J."/>
            <person name="Ruckert C."/>
        </authorList>
    </citation>
    <scope>NUCLEOTIDE SEQUENCE</scope>
    <source>
        <strain evidence="2">CGMCC 4.7299</strain>
    </source>
</reference>
<keyword evidence="1" id="KW-0472">Membrane</keyword>
<feature type="transmembrane region" description="Helical" evidence="1">
    <location>
        <begin position="133"/>
        <end position="155"/>
    </location>
</feature>
<name>A0A8J3FPF5_9ACTN</name>
<keyword evidence="1" id="KW-1133">Transmembrane helix</keyword>
<dbReference type="AlphaFoldDB" id="A0A8J3FPF5"/>
<reference evidence="2" key="2">
    <citation type="submission" date="2020-09" db="EMBL/GenBank/DDBJ databases">
        <authorList>
            <person name="Sun Q."/>
            <person name="Zhou Y."/>
        </authorList>
    </citation>
    <scope>NUCLEOTIDE SEQUENCE</scope>
    <source>
        <strain evidence="2">CGMCC 4.7299</strain>
    </source>
</reference>
<evidence type="ECO:0000313" key="2">
    <source>
        <dbReference type="EMBL" id="GGK99042.1"/>
    </source>
</evidence>
<evidence type="ECO:0000256" key="1">
    <source>
        <dbReference type="SAM" id="Phobius"/>
    </source>
</evidence>
<proteinExistence type="predicted"/>
<feature type="transmembrane region" description="Helical" evidence="1">
    <location>
        <begin position="94"/>
        <end position="121"/>
    </location>
</feature>
<organism evidence="2 3">
    <name type="scientific">Mangrovihabitans endophyticus</name>
    <dbReference type="NCBI Taxonomy" id="1751298"/>
    <lineage>
        <taxon>Bacteria</taxon>
        <taxon>Bacillati</taxon>
        <taxon>Actinomycetota</taxon>
        <taxon>Actinomycetes</taxon>
        <taxon>Micromonosporales</taxon>
        <taxon>Micromonosporaceae</taxon>
        <taxon>Mangrovihabitans</taxon>
    </lineage>
</organism>
<feature type="transmembrane region" description="Helical" evidence="1">
    <location>
        <begin position="56"/>
        <end position="74"/>
    </location>
</feature>
<accession>A0A8J3FPF5</accession>
<keyword evidence="3" id="KW-1185">Reference proteome</keyword>
<gene>
    <name evidence="2" type="ORF">GCM10012284_36840</name>
</gene>
<comment type="caution">
    <text evidence="2">The sequence shown here is derived from an EMBL/GenBank/DDBJ whole genome shotgun (WGS) entry which is preliminary data.</text>
</comment>
<protein>
    <submittedName>
        <fullName evidence="2">Uncharacterized protein</fullName>
    </submittedName>
</protein>
<evidence type="ECO:0000313" key="3">
    <source>
        <dbReference type="Proteomes" id="UP000656042"/>
    </source>
</evidence>
<dbReference type="RefSeq" id="WP_189080467.1">
    <property type="nucleotide sequence ID" value="NZ_BMMX01000016.1"/>
</dbReference>
<feature type="transmembrane region" description="Helical" evidence="1">
    <location>
        <begin position="161"/>
        <end position="186"/>
    </location>
</feature>
<keyword evidence="1" id="KW-0812">Transmembrane</keyword>
<feature type="transmembrane region" description="Helical" evidence="1">
    <location>
        <begin position="198"/>
        <end position="219"/>
    </location>
</feature>
<dbReference type="Proteomes" id="UP000656042">
    <property type="component" value="Unassembled WGS sequence"/>
</dbReference>